<organism evidence="2">
    <name type="scientific">hydrothermal vent metagenome</name>
    <dbReference type="NCBI Taxonomy" id="652676"/>
    <lineage>
        <taxon>unclassified sequences</taxon>
        <taxon>metagenomes</taxon>
        <taxon>ecological metagenomes</taxon>
    </lineage>
</organism>
<dbReference type="Pfam" id="PF12705">
    <property type="entry name" value="PDDEXK_1"/>
    <property type="match status" value="1"/>
</dbReference>
<dbReference type="EMBL" id="FPHC01000040">
    <property type="protein sequence ID" value="SFV56763.1"/>
    <property type="molecule type" value="Genomic_DNA"/>
</dbReference>
<evidence type="ECO:0000259" key="1">
    <source>
        <dbReference type="Pfam" id="PF12705"/>
    </source>
</evidence>
<gene>
    <name evidence="2" type="ORF">MNB_SV-6-283</name>
</gene>
<dbReference type="InterPro" id="IPR027417">
    <property type="entry name" value="P-loop_NTPase"/>
</dbReference>
<accession>A0A1W1BTC2</accession>
<dbReference type="Gene3D" id="3.90.320.10">
    <property type="match status" value="1"/>
</dbReference>
<feature type="domain" description="PD-(D/E)XK endonuclease-like" evidence="1">
    <location>
        <begin position="547"/>
        <end position="781"/>
    </location>
</feature>
<protein>
    <recommendedName>
        <fullName evidence="1">PD-(D/E)XK endonuclease-like domain-containing protein</fullName>
    </recommendedName>
</protein>
<dbReference type="SUPFAM" id="SSF52540">
    <property type="entry name" value="P-loop containing nucleoside triphosphate hydrolases"/>
    <property type="match status" value="1"/>
</dbReference>
<dbReference type="SUPFAM" id="SSF52980">
    <property type="entry name" value="Restriction endonuclease-like"/>
    <property type="match status" value="1"/>
</dbReference>
<proteinExistence type="predicted"/>
<dbReference type="AlphaFoldDB" id="A0A1W1BTC2"/>
<dbReference type="InterPro" id="IPR011604">
    <property type="entry name" value="PDDEXK-like_dom_sf"/>
</dbReference>
<dbReference type="InterPro" id="IPR038726">
    <property type="entry name" value="PDDEXK_AddAB-type"/>
</dbReference>
<reference evidence="2" key="1">
    <citation type="submission" date="2016-10" db="EMBL/GenBank/DDBJ databases">
        <authorList>
            <person name="de Groot N.N."/>
        </authorList>
    </citation>
    <scope>NUCLEOTIDE SEQUENCE</scope>
</reference>
<evidence type="ECO:0000313" key="2">
    <source>
        <dbReference type="EMBL" id="SFV56763.1"/>
    </source>
</evidence>
<sequence length="787" mass="92354">MNRLYIYPTSRVLRRVSELSKESSGFLPTLMRMDEFEKRAILLADRVMVDPLSRILYLREASNFSEFKTLKLDRELVRFFTKSDAIFKFFEELEQEEIEFSRLVEADPYAEFDRDISILESLRDRYREILDSRSLTDRVFLPKEYKLNESFISRYEEIVIHIEGYLSRFEMNLISKCSLLTRVIIHFTTNRFNQKMIDRFGEYGIDLPLDSVVSFDFAKKRIIKQEPNRATIDAKVLKVDERYEQIALAFTEIEQMVASGISPEDIALILPDESLKDSFLLYDHLHNLNFAMGFEYSKRAPYKKLEALYRYWSSYDKESRYLLERYGVNISAIESISPTRLSTVGSFFELLDSLKLLNSTLATSEALWKRGDGEEQLFEAQRYMLQIFDQELTIKDWLFLWMRHLSTITIDDSRGGKVTVMGVLETRGMSYEGVVIVDFNDGIVPTSSSKDQFLNTTVRTFAKLPTLSDRESLQKYYYKRLFERASKLSIIYSSSDNRLVSKFLYELGIEGSDIVPTQLSILYNEQSKIVEMQDPLVEEFNARDVVWSPSKLKVYLDCKRKYYYRYIEGIKPKKDDQLNEGSLLHNLLDHLYRKQDHYTSIDDMRRDIDILLDELLPLKDAKIVYQKMLWREKLAGYIQQEIEHFAKGWRVVAREHEAVGDIGGLRFRGRIDRIDQNSTDTLVIDYKSGSTSEANRVKNLENLTDFQMSIYSHILSQTYQNITLSFMKILEGGKLEEITLLDEKNSLLSEHIVELKETKSFTASRCEELQKCKYCEFVLLCERGDYL</sequence>
<dbReference type="InterPro" id="IPR011335">
    <property type="entry name" value="Restrct_endonuc-II-like"/>
</dbReference>
<name>A0A1W1BTC2_9ZZZZ</name>